<dbReference type="EMBL" id="JAAIUW010000009">
    <property type="protein sequence ID" value="KAF7815214.1"/>
    <property type="molecule type" value="Genomic_DNA"/>
</dbReference>
<gene>
    <name evidence="1" type="ORF">G2W53_029183</name>
</gene>
<dbReference type="AlphaFoldDB" id="A0A834T3R0"/>
<accession>A0A834T3R0</accession>
<proteinExistence type="predicted"/>
<evidence type="ECO:0000313" key="2">
    <source>
        <dbReference type="Proteomes" id="UP000634136"/>
    </source>
</evidence>
<organism evidence="1 2">
    <name type="scientific">Senna tora</name>
    <dbReference type="NCBI Taxonomy" id="362788"/>
    <lineage>
        <taxon>Eukaryota</taxon>
        <taxon>Viridiplantae</taxon>
        <taxon>Streptophyta</taxon>
        <taxon>Embryophyta</taxon>
        <taxon>Tracheophyta</taxon>
        <taxon>Spermatophyta</taxon>
        <taxon>Magnoliopsida</taxon>
        <taxon>eudicotyledons</taxon>
        <taxon>Gunneridae</taxon>
        <taxon>Pentapetalae</taxon>
        <taxon>rosids</taxon>
        <taxon>fabids</taxon>
        <taxon>Fabales</taxon>
        <taxon>Fabaceae</taxon>
        <taxon>Caesalpinioideae</taxon>
        <taxon>Cassia clade</taxon>
        <taxon>Senna</taxon>
    </lineage>
</organism>
<comment type="caution">
    <text evidence="1">The sequence shown here is derived from an EMBL/GenBank/DDBJ whole genome shotgun (WGS) entry which is preliminary data.</text>
</comment>
<sequence length="41" mass="4850">MGFFTSSMKLDRRLEEDGWRRKKTKLTSDLGTSEDTRNREA</sequence>
<dbReference type="Proteomes" id="UP000634136">
    <property type="component" value="Unassembled WGS sequence"/>
</dbReference>
<reference evidence="1" key="1">
    <citation type="submission" date="2020-09" db="EMBL/GenBank/DDBJ databases">
        <title>Genome-Enabled Discovery of Anthraquinone Biosynthesis in Senna tora.</title>
        <authorList>
            <person name="Kang S.-H."/>
            <person name="Pandey R.P."/>
            <person name="Lee C.-M."/>
            <person name="Sim J.-S."/>
            <person name="Jeong J.-T."/>
            <person name="Choi B.-S."/>
            <person name="Jung M."/>
            <person name="Ginzburg D."/>
            <person name="Zhao K."/>
            <person name="Won S.Y."/>
            <person name="Oh T.-J."/>
            <person name="Yu Y."/>
            <person name="Kim N.-H."/>
            <person name="Lee O.R."/>
            <person name="Lee T.-H."/>
            <person name="Bashyal P."/>
            <person name="Kim T.-S."/>
            <person name="Lee W.-H."/>
            <person name="Kawkins C."/>
            <person name="Kim C.-K."/>
            <person name="Kim J.S."/>
            <person name="Ahn B.O."/>
            <person name="Rhee S.Y."/>
            <person name="Sohng J.K."/>
        </authorList>
    </citation>
    <scope>NUCLEOTIDE SEQUENCE</scope>
    <source>
        <tissue evidence="1">Leaf</tissue>
    </source>
</reference>
<evidence type="ECO:0000313" key="1">
    <source>
        <dbReference type="EMBL" id="KAF7815214.1"/>
    </source>
</evidence>
<protein>
    <submittedName>
        <fullName evidence="1">Uncharacterized protein</fullName>
    </submittedName>
</protein>
<keyword evidence="2" id="KW-1185">Reference proteome</keyword>
<name>A0A834T3R0_9FABA</name>